<feature type="coiled-coil region" evidence="1">
    <location>
        <begin position="34"/>
        <end position="61"/>
    </location>
</feature>
<evidence type="ECO:0000256" key="2">
    <source>
        <dbReference type="SAM" id="MobiDB-lite"/>
    </source>
</evidence>
<dbReference type="EMBL" id="JAOAOG010000221">
    <property type="protein sequence ID" value="KAJ6239551.1"/>
    <property type="molecule type" value="Genomic_DNA"/>
</dbReference>
<sequence>MSMRANDLKLGSEKITPSSKINENKEKAIEEEVIEAEVNTEEEVEEEVIEEEDNFEFLDNSKFTRFAWMKQSDSFKNHEVPQYGYSQYIDNRRKQIIILKNGPEVPSNELPPPNHNDWNVFGNLCALSDEFEYDQNYSEWCESSNDQEKNTENTSLMGIENGHYSNENSQEENIQMNIENMSSDNKNTKRKSQRLMSRQIEYQLISEDSESSDYNWEPNYNNSERKRSFLNGNTEPKKRKRKNTIGGSLKSSKILKSFSSRFNSRRSRKSKEMINYFIELKKRDDKYIERKGINKKPYQPQKKSQSQQNQTNNTGPFLSKNIKKKIIKYHQRMASNNIINQSELSLPQEINSTRPKIIIKKKIKRNISSLANNLSPKGKEFFSKKFSEILQNEGIKKLREMSKILNISYKTSKKWALNKKMMSKKLIENRLKRSKLNHEMIKKIQPLLSYRSNKYIINFVKNQYDILISNSLISRLRNSLQIGKRKKNRNYINTTTLSKFDKQEISNLLNENNLDTISEIFRINPFVLKQWNLKNMTIMEQEKRIKKRGRVGIFNKDKCDELSRFIDQQNGMGNIVTGRIIQEKVYSMLNEQWKPSLSWVSKTLHRLGFSKHKAICKHPNRYKKDYPDKIKIFKQKVEEYCQSQRNNKNFRLWCMDETGVWKYNNVFHTYTRKKNTNPYVKSMEGLNVKDTFVCCVNHIGEKMPLIGIKSQNQKQKQERQNDGSIVKKIVLPKVAGINLMLINRWVDCFLTVAKAGDLLIWDNHSTHKNKKIINRLEDAGIKIERIPPLFRL</sequence>
<feature type="compositionally biased region" description="Polar residues" evidence="2">
    <location>
        <begin position="212"/>
        <end position="222"/>
    </location>
</feature>
<comment type="caution">
    <text evidence="3">The sequence shown here is derived from an EMBL/GenBank/DDBJ whole genome shotgun (WGS) entry which is preliminary data.</text>
</comment>
<evidence type="ECO:0000256" key="1">
    <source>
        <dbReference type="SAM" id="Coils"/>
    </source>
</evidence>
<reference evidence="3" key="1">
    <citation type="submission" date="2022-08" db="EMBL/GenBank/DDBJ databases">
        <title>Novel sulfate-reducing endosymbionts in the free-living metamonad Anaeramoeba.</title>
        <authorList>
            <person name="Jerlstrom-Hultqvist J."/>
            <person name="Cepicka I."/>
            <person name="Gallot-Lavallee L."/>
            <person name="Salas-Leiva D."/>
            <person name="Curtis B.A."/>
            <person name="Zahonova K."/>
            <person name="Pipaliya S."/>
            <person name="Dacks J."/>
            <person name="Roger A.J."/>
        </authorList>
    </citation>
    <scope>NUCLEOTIDE SEQUENCE</scope>
    <source>
        <strain evidence="3">Schooner1</strain>
    </source>
</reference>
<evidence type="ECO:0000313" key="4">
    <source>
        <dbReference type="Proteomes" id="UP001150062"/>
    </source>
</evidence>
<evidence type="ECO:0000313" key="3">
    <source>
        <dbReference type="EMBL" id="KAJ6239551.1"/>
    </source>
</evidence>
<feature type="compositionally biased region" description="Basic and acidic residues" evidence="2">
    <location>
        <begin position="1"/>
        <end position="12"/>
    </location>
</feature>
<feature type="region of interest" description="Disordered" evidence="2">
    <location>
        <begin position="293"/>
        <end position="319"/>
    </location>
</feature>
<feature type="region of interest" description="Disordered" evidence="2">
    <location>
        <begin position="1"/>
        <end position="26"/>
    </location>
</feature>
<keyword evidence="1" id="KW-0175">Coiled coil</keyword>
<accession>A0ABQ8Y471</accession>
<dbReference type="Proteomes" id="UP001150062">
    <property type="component" value="Unassembled WGS sequence"/>
</dbReference>
<protein>
    <recommendedName>
        <fullName evidence="5">Tc1-like transposase DDE domain-containing protein</fullName>
    </recommendedName>
</protein>
<feature type="coiled-coil region" evidence="1">
    <location>
        <begin position="171"/>
        <end position="198"/>
    </location>
</feature>
<feature type="compositionally biased region" description="Low complexity" evidence="2">
    <location>
        <begin position="295"/>
        <end position="314"/>
    </location>
</feature>
<evidence type="ECO:0008006" key="5">
    <source>
        <dbReference type="Google" id="ProtNLM"/>
    </source>
</evidence>
<organism evidence="3 4">
    <name type="scientific">Anaeramoeba flamelloides</name>
    <dbReference type="NCBI Taxonomy" id="1746091"/>
    <lineage>
        <taxon>Eukaryota</taxon>
        <taxon>Metamonada</taxon>
        <taxon>Anaeramoebidae</taxon>
        <taxon>Anaeramoeba</taxon>
    </lineage>
</organism>
<proteinExistence type="predicted"/>
<name>A0ABQ8Y471_9EUKA</name>
<feature type="region of interest" description="Disordered" evidence="2">
    <location>
        <begin position="211"/>
        <end position="250"/>
    </location>
</feature>
<gene>
    <name evidence="3" type="ORF">M0813_25013</name>
</gene>
<keyword evidence="4" id="KW-1185">Reference proteome</keyword>